<feature type="transmembrane region" description="Helical" evidence="2">
    <location>
        <begin position="184"/>
        <end position="206"/>
    </location>
</feature>
<feature type="region of interest" description="Disordered" evidence="1">
    <location>
        <begin position="318"/>
        <end position="352"/>
    </location>
</feature>
<dbReference type="PANTHER" id="PTHR34391">
    <property type="entry name" value="UPF0658 GOLGI APPARATUS MEMBRANE PROTEIN C1952.10C-RELATED"/>
    <property type="match status" value="1"/>
</dbReference>
<keyword evidence="2" id="KW-0812">Transmembrane</keyword>
<name>A0A0C9UJU4_SPHS4</name>
<protein>
    <submittedName>
        <fullName evidence="3">Uncharacterized protein</fullName>
    </submittedName>
</protein>
<dbReference type="HOGENOM" id="CLU_029564_0_0_1"/>
<feature type="transmembrane region" description="Helical" evidence="2">
    <location>
        <begin position="78"/>
        <end position="99"/>
    </location>
</feature>
<dbReference type="EMBL" id="KN837403">
    <property type="protein sequence ID" value="KIJ25666.1"/>
    <property type="molecule type" value="Genomic_DNA"/>
</dbReference>
<feature type="transmembrane region" description="Helical" evidence="2">
    <location>
        <begin position="20"/>
        <end position="41"/>
    </location>
</feature>
<evidence type="ECO:0000256" key="1">
    <source>
        <dbReference type="SAM" id="MobiDB-lite"/>
    </source>
</evidence>
<evidence type="ECO:0000256" key="2">
    <source>
        <dbReference type="SAM" id="Phobius"/>
    </source>
</evidence>
<dbReference type="AlphaFoldDB" id="A0A0C9UJU4"/>
<feature type="transmembrane region" description="Helical" evidence="2">
    <location>
        <begin position="212"/>
        <end position="233"/>
    </location>
</feature>
<dbReference type="InterPro" id="IPR040410">
    <property type="entry name" value="UPF0658_Golgi"/>
</dbReference>
<evidence type="ECO:0000313" key="4">
    <source>
        <dbReference type="Proteomes" id="UP000054279"/>
    </source>
</evidence>
<dbReference type="PANTHER" id="PTHR34391:SF1">
    <property type="entry name" value="UPF0658 GOLGI APPARATUS MEMBRANE PROTEIN C1952.10C-RELATED"/>
    <property type="match status" value="1"/>
</dbReference>
<feature type="transmembrane region" description="Helical" evidence="2">
    <location>
        <begin position="53"/>
        <end position="72"/>
    </location>
</feature>
<feature type="transmembrane region" description="Helical" evidence="2">
    <location>
        <begin position="277"/>
        <end position="300"/>
    </location>
</feature>
<evidence type="ECO:0000313" key="3">
    <source>
        <dbReference type="EMBL" id="KIJ25666.1"/>
    </source>
</evidence>
<sequence length="352" mass="38823">MAIEPFLRTRPQQGFLGTSIIQGIVVLTLVAIVFGKVQAVVPTSQGTYKTLPCYFALFALAEIFSVVISIDALKLRNIIQMLGIIGFQGAMIVFSALQVRQTRIALVRTPDQPGCFTTCAGPGSLWETVKPLLIAVPCVLGASWVTLIYWTRALYFEFGWAVFHAVGANPVMKKMYQYYQVMICLLKFDFFAFVGLTMQLLILVINPATPEFGLTIAAVPVVLILLFGCGVAVKREIKWMMTLSLVLMAASLSYFIFKFVRYYSPSTREQYESTRNTLTVFTVVAFLLVFSSFAVGLRCFSDFDKGLRNSKATEAIAPKRTKYGSPSGTPGMSDRQSSYLGGAGLAPRMSIE</sequence>
<keyword evidence="4" id="KW-1185">Reference proteome</keyword>
<organism evidence="3 4">
    <name type="scientific">Sphaerobolus stellatus (strain SS14)</name>
    <dbReference type="NCBI Taxonomy" id="990650"/>
    <lineage>
        <taxon>Eukaryota</taxon>
        <taxon>Fungi</taxon>
        <taxon>Dikarya</taxon>
        <taxon>Basidiomycota</taxon>
        <taxon>Agaricomycotina</taxon>
        <taxon>Agaricomycetes</taxon>
        <taxon>Phallomycetidae</taxon>
        <taxon>Geastrales</taxon>
        <taxon>Sphaerobolaceae</taxon>
        <taxon>Sphaerobolus</taxon>
    </lineage>
</organism>
<keyword evidence="2" id="KW-0472">Membrane</keyword>
<feature type="transmembrane region" description="Helical" evidence="2">
    <location>
        <begin position="240"/>
        <end position="257"/>
    </location>
</feature>
<dbReference type="OrthoDB" id="2448307at2759"/>
<dbReference type="Proteomes" id="UP000054279">
    <property type="component" value="Unassembled WGS sequence"/>
</dbReference>
<reference evidence="3 4" key="1">
    <citation type="submission" date="2014-06" db="EMBL/GenBank/DDBJ databases">
        <title>Evolutionary Origins and Diversification of the Mycorrhizal Mutualists.</title>
        <authorList>
            <consortium name="DOE Joint Genome Institute"/>
            <consortium name="Mycorrhizal Genomics Consortium"/>
            <person name="Kohler A."/>
            <person name="Kuo A."/>
            <person name="Nagy L.G."/>
            <person name="Floudas D."/>
            <person name="Copeland A."/>
            <person name="Barry K.W."/>
            <person name="Cichocki N."/>
            <person name="Veneault-Fourrey C."/>
            <person name="LaButti K."/>
            <person name="Lindquist E.A."/>
            <person name="Lipzen A."/>
            <person name="Lundell T."/>
            <person name="Morin E."/>
            <person name="Murat C."/>
            <person name="Riley R."/>
            <person name="Ohm R."/>
            <person name="Sun H."/>
            <person name="Tunlid A."/>
            <person name="Henrissat B."/>
            <person name="Grigoriev I.V."/>
            <person name="Hibbett D.S."/>
            <person name="Martin F."/>
        </authorList>
    </citation>
    <scope>NUCLEOTIDE SEQUENCE [LARGE SCALE GENOMIC DNA]</scope>
    <source>
        <strain evidence="3 4">SS14</strain>
    </source>
</reference>
<gene>
    <name evidence="3" type="ORF">M422DRAFT_236865</name>
</gene>
<proteinExistence type="predicted"/>
<keyword evidence="2" id="KW-1133">Transmembrane helix</keyword>
<accession>A0A0C9UJU4</accession>
<feature type="compositionally biased region" description="Polar residues" evidence="1">
    <location>
        <begin position="324"/>
        <end position="339"/>
    </location>
</feature>
<dbReference type="GO" id="GO:0005794">
    <property type="term" value="C:Golgi apparatus"/>
    <property type="evidence" value="ECO:0007669"/>
    <property type="project" value="TreeGrafter"/>
</dbReference>